<evidence type="ECO:0000313" key="2">
    <source>
        <dbReference type="Proteomes" id="UP000217277"/>
    </source>
</evidence>
<sequence>MRYYTLLTNVASNRLAKPYLNYLLILDSKYIGILAMNRLALLTLSTLYSTSSYANIETLTVYGHRDGLIGESISASSGIIGQGEIQQRPMLRSAEMLELIPGMAVTQHSGSGKANQYFIRGFNLDHGTDFATSIEGMPINMRSHGHGQGYTDLNFIIPEAISTINYQKGSYSATQGDFSSAGSAQFNLANNLKHKQIELSIGEDNYKRAVVLSAVDLSNAKLIAAAEWQGYDGPWDDIDENVNKKNALLRYVGKALNGDLSITAMAYDNTWQSADQIPQRAVSQNITSPLGSLDTTLGGSSGRYSLSSVWQGKHIKTSIYAINYDLTLFSNFSYFLNDPINGDQFNQQDSRTIYGGELSYQFDSLTAGLNMQHTAGLEVRHDDIDKVGLYNTKARERLNTIRQDAIKQTSYSSYWQTKILFTPKLEATAGVRYDYFDTDVSSITQVNSGKANDDLVSFKGSLNYKLTDLLVAYANWGQSFHSNDARGTTINIDPVSQQNAEKVDLLVKSEGAELGLRFADDQNVNLSAALWWLTLDSELLFVGDAGNTEPSDASKRYGLELSAYYWINERFSLDMEASFTHSRLNINSDKNYIEGAVPVVANAGLNWHMSKMWQSSFRVRHIGKRTLSDSGDIRSEPLTVVNSAISYKQTHWKVDFELLNLFDSTDHDIEYYYASRLPGEHAQGVEDNHFHPIEPRTARLSISLLF</sequence>
<evidence type="ECO:0000313" key="1">
    <source>
        <dbReference type="EMBL" id="ATC82364.1"/>
    </source>
</evidence>
<organism evidence="1 2">
    <name type="scientific">Pseudoalteromonas agarivorans DSM 14585</name>
    <dbReference type="NCBI Taxonomy" id="1312369"/>
    <lineage>
        <taxon>Bacteria</taxon>
        <taxon>Pseudomonadati</taxon>
        <taxon>Pseudomonadota</taxon>
        <taxon>Gammaproteobacteria</taxon>
        <taxon>Alteromonadales</taxon>
        <taxon>Pseudoalteromonadaceae</taxon>
        <taxon>Pseudoalteromonas</taxon>
    </lineage>
</organism>
<dbReference type="EMBL" id="CP011011">
    <property type="protein sequence ID" value="ATC82364.1"/>
    <property type="molecule type" value="Genomic_DNA"/>
</dbReference>
<gene>
    <name evidence="1" type="ORF">PAGA_a2029</name>
</gene>
<accession>A0ACA8DW95</accession>
<protein>
    <submittedName>
        <fullName evidence="1">Uncharacterized protein</fullName>
    </submittedName>
</protein>
<name>A0ACA8DW95_9GAMM</name>
<keyword evidence="2" id="KW-1185">Reference proteome</keyword>
<reference evidence="1" key="1">
    <citation type="submission" date="2015-03" db="EMBL/GenBank/DDBJ databases">
        <authorList>
            <person name="Xie B.-B."/>
            <person name="Rong J.-C."/>
            <person name="Qin Q.-L."/>
            <person name="Zhang Y.-Z."/>
        </authorList>
    </citation>
    <scope>NUCLEOTIDE SEQUENCE</scope>
    <source>
        <strain evidence="1">DSM 14585</strain>
    </source>
</reference>
<proteinExistence type="predicted"/>
<dbReference type="Proteomes" id="UP000217277">
    <property type="component" value="Chromosome I"/>
</dbReference>